<dbReference type="Pfam" id="PF12146">
    <property type="entry name" value="Hydrolase_4"/>
    <property type="match status" value="1"/>
</dbReference>
<keyword evidence="2" id="KW-1133">Transmembrane helix</keyword>
<accession>A0ABQ8ZA38</accession>
<evidence type="ECO:0000313" key="4">
    <source>
        <dbReference type="EMBL" id="KAJ6253728.1"/>
    </source>
</evidence>
<feature type="transmembrane region" description="Helical" evidence="2">
    <location>
        <begin position="106"/>
        <end position="125"/>
    </location>
</feature>
<keyword evidence="2" id="KW-0812">Transmembrane</keyword>
<name>A0ABQ8ZA38_9EUKA</name>
<dbReference type="Proteomes" id="UP001150062">
    <property type="component" value="Unassembled WGS sequence"/>
</dbReference>
<dbReference type="InterPro" id="IPR029058">
    <property type="entry name" value="AB_hydrolase_fold"/>
</dbReference>
<feature type="compositionally biased region" description="Low complexity" evidence="1">
    <location>
        <begin position="300"/>
        <end position="312"/>
    </location>
</feature>
<dbReference type="EMBL" id="JAOAOG010000028">
    <property type="protein sequence ID" value="KAJ6253728.1"/>
    <property type="molecule type" value="Genomic_DNA"/>
</dbReference>
<sequence length="328" mass="37641">MMKKTLKLKTHDSITLNAQLSRPKDQTTVVGVVFIFHGFGEHMGVYSHLVETFIKNQIIAVQMDLRGHGKSGGDRGHIDNISSLHEDINLLFRSVMKRINQKKYQYPLFMYGHSLGGCLILDYILKNKCDYRFKGVIVSSPWLKLVQGSVSGTKTFLAKALNVVYSKYSEDSHLDPHDLTDDPDLLKKYVKDPLIFYKMTTGTFCSFHKSGETITQNAETIAQTNCCRNWLFVQGKNDPIVDWRATKQLANQMKQYTNVTLHLDEIEKHDLHNCRHRNQILELYVDWIFQLIRDYDQISSSEGSSDSGTEIDNNIKSDNTLKKTNNKN</sequence>
<evidence type="ECO:0000259" key="3">
    <source>
        <dbReference type="Pfam" id="PF12146"/>
    </source>
</evidence>
<dbReference type="InterPro" id="IPR022742">
    <property type="entry name" value="Hydrolase_4"/>
</dbReference>
<dbReference type="InterPro" id="IPR051044">
    <property type="entry name" value="MAG_DAG_Lipase"/>
</dbReference>
<feature type="region of interest" description="Disordered" evidence="1">
    <location>
        <begin position="300"/>
        <end position="328"/>
    </location>
</feature>
<organism evidence="4 5">
    <name type="scientific">Anaeramoeba flamelloides</name>
    <dbReference type="NCBI Taxonomy" id="1746091"/>
    <lineage>
        <taxon>Eukaryota</taxon>
        <taxon>Metamonada</taxon>
        <taxon>Anaeramoebidae</taxon>
        <taxon>Anaeramoeba</taxon>
    </lineage>
</organism>
<protein>
    <submittedName>
        <fullName evidence="4">Monoglyceride lipase</fullName>
    </submittedName>
</protein>
<reference evidence="4" key="1">
    <citation type="submission" date="2022-08" db="EMBL/GenBank/DDBJ databases">
        <title>Novel sulfate-reducing endosymbionts in the free-living metamonad Anaeramoeba.</title>
        <authorList>
            <person name="Jerlstrom-Hultqvist J."/>
            <person name="Cepicka I."/>
            <person name="Gallot-Lavallee L."/>
            <person name="Salas-Leiva D."/>
            <person name="Curtis B.A."/>
            <person name="Zahonova K."/>
            <person name="Pipaliya S."/>
            <person name="Dacks J."/>
            <person name="Roger A.J."/>
        </authorList>
    </citation>
    <scope>NUCLEOTIDE SEQUENCE</scope>
    <source>
        <strain evidence="4">Schooner1</strain>
    </source>
</reference>
<keyword evidence="2" id="KW-0472">Membrane</keyword>
<evidence type="ECO:0000313" key="5">
    <source>
        <dbReference type="Proteomes" id="UP001150062"/>
    </source>
</evidence>
<keyword evidence="5" id="KW-1185">Reference proteome</keyword>
<comment type="caution">
    <text evidence="4">The sequence shown here is derived from an EMBL/GenBank/DDBJ whole genome shotgun (WGS) entry which is preliminary data.</text>
</comment>
<dbReference type="SUPFAM" id="SSF53474">
    <property type="entry name" value="alpha/beta-Hydrolases"/>
    <property type="match status" value="1"/>
</dbReference>
<dbReference type="Gene3D" id="3.40.50.1820">
    <property type="entry name" value="alpha/beta hydrolase"/>
    <property type="match status" value="1"/>
</dbReference>
<feature type="domain" description="Serine aminopeptidase S33" evidence="3">
    <location>
        <begin position="30"/>
        <end position="273"/>
    </location>
</feature>
<evidence type="ECO:0000256" key="2">
    <source>
        <dbReference type="SAM" id="Phobius"/>
    </source>
</evidence>
<evidence type="ECO:0000256" key="1">
    <source>
        <dbReference type="SAM" id="MobiDB-lite"/>
    </source>
</evidence>
<dbReference type="PANTHER" id="PTHR11614">
    <property type="entry name" value="PHOSPHOLIPASE-RELATED"/>
    <property type="match status" value="1"/>
</dbReference>
<gene>
    <name evidence="4" type="ORF">M0813_13143</name>
</gene>
<proteinExistence type="predicted"/>